<protein>
    <submittedName>
        <fullName evidence="2">Uncharacterized protein</fullName>
    </submittedName>
</protein>
<dbReference type="EMBL" id="BMJB01000002">
    <property type="protein sequence ID" value="GGA74309.1"/>
    <property type="molecule type" value="Genomic_DNA"/>
</dbReference>
<sequence length="76" mass="8480">MANETNRGWGQIFSEAGTRAEEDLRRLIQHINDEIVPEVRRNGPDALRRAAAELEKLADRMDANSRTQPPTGAAKP</sequence>
<proteinExistence type="predicted"/>
<name>A0A916RZR4_9BACT</name>
<reference evidence="2" key="2">
    <citation type="submission" date="2020-09" db="EMBL/GenBank/DDBJ databases">
        <authorList>
            <person name="Sun Q."/>
            <person name="Zhou Y."/>
        </authorList>
    </citation>
    <scope>NUCLEOTIDE SEQUENCE</scope>
    <source>
        <strain evidence="2">CGMCC 1.15447</strain>
    </source>
</reference>
<reference evidence="2" key="1">
    <citation type="journal article" date="2014" name="Int. J. Syst. Evol. Microbiol.">
        <title>Complete genome sequence of Corynebacterium casei LMG S-19264T (=DSM 44701T), isolated from a smear-ripened cheese.</title>
        <authorList>
            <consortium name="US DOE Joint Genome Institute (JGI-PGF)"/>
            <person name="Walter F."/>
            <person name="Albersmeier A."/>
            <person name="Kalinowski J."/>
            <person name="Ruckert C."/>
        </authorList>
    </citation>
    <scope>NUCLEOTIDE SEQUENCE</scope>
    <source>
        <strain evidence="2">CGMCC 1.15447</strain>
    </source>
</reference>
<dbReference type="RefSeq" id="WP_188760065.1">
    <property type="nucleotide sequence ID" value="NZ_BMJB01000002.1"/>
</dbReference>
<evidence type="ECO:0000256" key="1">
    <source>
        <dbReference type="SAM" id="MobiDB-lite"/>
    </source>
</evidence>
<dbReference type="AlphaFoldDB" id="A0A916RZR4"/>
<gene>
    <name evidence="2" type="ORF">GCM10011507_27120</name>
</gene>
<feature type="region of interest" description="Disordered" evidence="1">
    <location>
        <begin position="57"/>
        <end position="76"/>
    </location>
</feature>
<evidence type="ECO:0000313" key="3">
    <source>
        <dbReference type="Proteomes" id="UP000648801"/>
    </source>
</evidence>
<keyword evidence="3" id="KW-1185">Reference proteome</keyword>
<accession>A0A916RZR4</accession>
<evidence type="ECO:0000313" key="2">
    <source>
        <dbReference type="EMBL" id="GGA74309.1"/>
    </source>
</evidence>
<comment type="caution">
    <text evidence="2">The sequence shown here is derived from an EMBL/GenBank/DDBJ whole genome shotgun (WGS) entry which is preliminary data.</text>
</comment>
<organism evidence="2 3">
    <name type="scientific">Edaphobacter acidisoli</name>
    <dbReference type="NCBI Taxonomy" id="2040573"/>
    <lineage>
        <taxon>Bacteria</taxon>
        <taxon>Pseudomonadati</taxon>
        <taxon>Acidobacteriota</taxon>
        <taxon>Terriglobia</taxon>
        <taxon>Terriglobales</taxon>
        <taxon>Acidobacteriaceae</taxon>
        <taxon>Edaphobacter</taxon>
    </lineage>
</organism>
<dbReference type="Proteomes" id="UP000648801">
    <property type="component" value="Unassembled WGS sequence"/>
</dbReference>